<evidence type="ECO:0000313" key="1">
    <source>
        <dbReference type="Proteomes" id="UP000887576"/>
    </source>
</evidence>
<accession>A0AC34REF5</accession>
<protein>
    <submittedName>
        <fullName evidence="2">StAR-related lipid transfer protein 3</fullName>
    </submittedName>
</protein>
<sequence>MANVSIQNRRLPSIHQPLLYDDHRMSKDRQKFLIICVFDFAFATLLWLLSTVTKGDDWPGIFIREINIFEPHFLSISLFDIVIVCFLRMTVLLICFAWLRLNHWLPVAITTTITTLYVIVKVLFFFKKDNGSLPQYLTILAAFINAWVELWLLPFRVLAQERRNDEGSIESPPTDITVIRGIHTTDDEFRSALELSSDEEEHHPRLLSTNQMYLKLTDSMRSECLQASLAVETKAREILADAPNWKLLCSSPEIRYNDRLNSYYLKKEYFCSVKGLFDASWKDNVVWNSQVKNAFILNTIDNCTELVRIISEPAMNGYIASREFIDVRRVTFDKERDTYFCTYASIGPSISQKVPVIDGLVRGHNDVCLVKISPSDNGSIFEFIMNTDVKGRIPKMAIRTTTKSFLCGYVESLQKFITQNPAKYV</sequence>
<evidence type="ECO:0000313" key="2">
    <source>
        <dbReference type="WBParaSite" id="JU765_v2.g6146.t1"/>
    </source>
</evidence>
<proteinExistence type="predicted"/>
<name>A0AC34REF5_9BILA</name>
<dbReference type="WBParaSite" id="JU765_v2.g6146.t1">
    <property type="protein sequence ID" value="JU765_v2.g6146.t1"/>
    <property type="gene ID" value="JU765_v2.g6146"/>
</dbReference>
<organism evidence="1 2">
    <name type="scientific">Panagrolaimus sp. JU765</name>
    <dbReference type="NCBI Taxonomy" id="591449"/>
    <lineage>
        <taxon>Eukaryota</taxon>
        <taxon>Metazoa</taxon>
        <taxon>Ecdysozoa</taxon>
        <taxon>Nematoda</taxon>
        <taxon>Chromadorea</taxon>
        <taxon>Rhabditida</taxon>
        <taxon>Tylenchina</taxon>
        <taxon>Panagrolaimomorpha</taxon>
        <taxon>Panagrolaimoidea</taxon>
        <taxon>Panagrolaimidae</taxon>
        <taxon>Panagrolaimus</taxon>
    </lineage>
</organism>
<reference evidence="2" key="1">
    <citation type="submission" date="2022-11" db="UniProtKB">
        <authorList>
            <consortium name="WormBaseParasite"/>
        </authorList>
    </citation>
    <scope>IDENTIFICATION</scope>
</reference>
<dbReference type="Proteomes" id="UP000887576">
    <property type="component" value="Unplaced"/>
</dbReference>